<keyword evidence="2" id="KW-1185">Reference proteome</keyword>
<evidence type="ECO:0000313" key="1">
    <source>
        <dbReference type="EMBL" id="BBZ30459.1"/>
    </source>
</evidence>
<dbReference type="EMBL" id="AP022610">
    <property type="protein sequence ID" value="BBZ30459.1"/>
    <property type="molecule type" value="Genomic_DNA"/>
</dbReference>
<accession>A0A7I7XMJ4</accession>
<dbReference type="RefSeq" id="WP_163744448.1">
    <property type="nucleotide sequence ID" value="NZ_AP022610.1"/>
</dbReference>
<proteinExistence type="predicted"/>
<evidence type="ECO:0008006" key="3">
    <source>
        <dbReference type="Google" id="ProtNLM"/>
    </source>
</evidence>
<sequence>MAHCDISLRRMILAGGFALVLAGGPAVVALSTPAIAGAVTSCQPGEEEDLYSGACLPHTAPSSPAGGGSAVDPIPGGSLSAVDGVPCTGGDTGKCIGLQEDAPQFQQPPTSIDGQ</sequence>
<protein>
    <recommendedName>
        <fullName evidence="3">Intersectin-EH binding protein Ibp1</fullName>
    </recommendedName>
</protein>
<dbReference type="KEGG" id="mmag:MMAD_47540"/>
<evidence type="ECO:0000313" key="2">
    <source>
        <dbReference type="Proteomes" id="UP000466517"/>
    </source>
</evidence>
<organism evidence="1 2">
    <name type="scientific">Mycolicibacterium madagascariense</name>
    <dbReference type="NCBI Taxonomy" id="212765"/>
    <lineage>
        <taxon>Bacteria</taxon>
        <taxon>Bacillati</taxon>
        <taxon>Actinomycetota</taxon>
        <taxon>Actinomycetes</taxon>
        <taxon>Mycobacteriales</taxon>
        <taxon>Mycobacteriaceae</taxon>
        <taxon>Mycolicibacterium</taxon>
    </lineage>
</organism>
<reference evidence="1 2" key="1">
    <citation type="journal article" date="2019" name="Emerg. Microbes Infect.">
        <title>Comprehensive subspecies identification of 175 nontuberculous mycobacteria species based on 7547 genomic profiles.</title>
        <authorList>
            <person name="Matsumoto Y."/>
            <person name="Kinjo T."/>
            <person name="Motooka D."/>
            <person name="Nabeya D."/>
            <person name="Jung N."/>
            <person name="Uechi K."/>
            <person name="Horii T."/>
            <person name="Iida T."/>
            <person name="Fujita J."/>
            <person name="Nakamura S."/>
        </authorList>
    </citation>
    <scope>NUCLEOTIDE SEQUENCE [LARGE SCALE GENOMIC DNA]</scope>
    <source>
        <strain evidence="1 2">JCM 13574</strain>
    </source>
</reference>
<gene>
    <name evidence="1" type="ORF">MMAD_47540</name>
</gene>
<name>A0A7I7XMJ4_9MYCO</name>
<dbReference type="AlphaFoldDB" id="A0A7I7XMJ4"/>
<dbReference type="Proteomes" id="UP000466517">
    <property type="component" value="Chromosome"/>
</dbReference>